<feature type="compositionally biased region" description="Basic and acidic residues" evidence="2">
    <location>
        <begin position="282"/>
        <end position="291"/>
    </location>
</feature>
<dbReference type="PROSITE" id="PS50158">
    <property type="entry name" value="ZF_CCHC"/>
    <property type="match status" value="2"/>
</dbReference>
<gene>
    <name evidence="4" type="ORF">PGLA1383_LOCUS45892</name>
</gene>
<dbReference type="InterPro" id="IPR055256">
    <property type="entry name" value="KH_1_KHDC4/BBP-like"/>
</dbReference>
<reference evidence="4" key="1">
    <citation type="submission" date="2021-02" db="EMBL/GenBank/DDBJ databases">
        <authorList>
            <person name="Dougan E. K."/>
            <person name="Rhodes N."/>
            <person name="Thang M."/>
            <person name="Chan C."/>
        </authorList>
    </citation>
    <scope>NUCLEOTIDE SEQUENCE</scope>
</reference>
<keyword evidence="1" id="KW-0862">Zinc</keyword>
<dbReference type="GO" id="GO:0003723">
    <property type="term" value="F:RNA binding"/>
    <property type="evidence" value="ECO:0007669"/>
    <property type="project" value="InterPro"/>
</dbReference>
<dbReference type="Pfam" id="PF22675">
    <property type="entry name" value="KH-I_KHDC4-BBP"/>
    <property type="match status" value="1"/>
</dbReference>
<evidence type="ECO:0000256" key="1">
    <source>
        <dbReference type="PROSITE-ProRule" id="PRU00047"/>
    </source>
</evidence>
<dbReference type="CDD" id="cd09272">
    <property type="entry name" value="RNase_HI_RT_Ty1"/>
    <property type="match status" value="1"/>
</dbReference>
<feature type="compositionally biased region" description="Basic residues" evidence="2">
    <location>
        <begin position="89"/>
        <end position="99"/>
    </location>
</feature>
<sequence length="2231" mass="243604">MEPMYIGSRQLECNYQQEFPPRGCAPDQVSLLMQLVHLDLSRRHAPPSPDVLHFRKLTPWSELSTNDSGSFGGSSNDDALNVDMEVHRPKTRQRCKRQSRQPLEQKSASVAGSMTSSAKAQVGRHRKLVGTFRLLAPEEQLREFNFVSRFIGGSGCNVKRIAKGCNGKLRLRGRGSGYLGRHGKEEEQFSLRISLSCSSEEDYLIGNRMVTELLTLLSCDNAKSSKDKADADPDGVDLDGGDAQAPATQPTTRSEWEDNWTSNNFNFDNNAGSKGKKGKGKGKNDNYKDQSQDLYPDQSKDQYPSTHLPSQFGSVGAAVSYRAQLRGKTRDAVAWHLLPCIVAICGSGTLDRGAAKMTDMEQIIEQMTQMRAQSAQFAQQLQIVQGQNQEMAGRVQQRDQEIADLQSQAAAAADSGGGGGPGPSLVQKWAPADFTGENTTWRDWSIKFRSYMGALLRGEVGRWLEHVDDNRSGSAKVAVLGEASRAASTMMHGALIATCQGKALVIVQRAGTGEGLEAWRELLGKYEPRSKQSKVMRLCEVLGLNFKEGDLLDSLERFEACVAEYEKEAEKVIDDDIKIGVVIRGIEKGSLREHLLLHSERAETFAAFRAELDTIARAQSASLLTASPIDIGAFGKGPDGKFDGTCHTCGKKGHRAADCWSGASGNGGKGGGSKGGSKGKGKGGKKGGGKGKGTTAEGKACFSCGMTNHFKADCRASADKIKKYQESKGQKSIKEFSEGDQADAGNHGGDIGGFDFCQLCNISSSPDRREETDRSITFTVDSAACRTVVPLDHPAARGYKVHTDSSSGQTYGAAKRGGPKIVDQGRRVLQTRVLGGEMPKRLNTRKADVAKPLLAVCDLVDHGHAVLFDSTGSYALNKKTGEKTPFLRHGKEWDLRMQLEAPEKANQVMGQIIAEMRELRARDDEPSVTIKLADGLLNEVAQRSSGERSSTWVPSGPADAMGIDAEQVSGQVKVRTRPQQPSAKEVDERNGTHHPYRSWCRHCVAGSGRRDGHAAVSGASRDENVVTVSSDYAYFNDEAKEGEPSTKHTPILVSKVRNGAIFSDIVLEKGTHWYSVDRLVEHCLWLGEARLKLRSDGEPAVRALLEKVAEVLKTKGVSVVPDLTPKGDSQAGGVQESGVEQFKNKARTLWHQACELHGVPAAPDHALLPWLAQYAGQVVTRTHVYADGRSGWSKVTGRHEFPKQFVPWGEKVRYSAGGGKFKPGIAPKWLEGIFVALIDSSNEYVVATAAGCVKTNNVKRMTKEDARDSVLFNSVKGTPWKLTPGSTPGLRHDDIPVKMDIRPELGVALPPPLGRAAEVEPRRVYIRKDIELVRYGYSDDCKGCEAALIGGRAVGHSEDCRLRIERRIVAEEEPLLRDRVTAAKKRRVDAAPSEPVVAQPPGLRQQPPGIAVPTEADSGYPEFRISGNHEAEAVDAPMAARAAMEEAATENARPVPKAVPPAAGSADTEMNQFFSSFGLEMDDEGEELLAMAEKTGGDASPGLLFDIRSGCDLTVAKHLDMANTCVDEVKPYLLVTSTDCEAFRQMRGLPVGDGDYERLRQQGILHLRRVRDLCEKQRAAGRLFVNITDEKHGWGRTVHAELLQATGVSEVRLAQGGEQPGLASTNSAFVKVELECKHRSIEDALLRSLSKELRVAGRLMPMEAGGPTIDEAPPEEAWQANYYDEVTGVLLDPKLVRQGRLAEIGFMHKLKVYEEATLEECLGFGLKPIPMRWIDINKGDDEKPFVRCRAVLQETKRRSDLGPNDIAATFAGTPPLEGLRAMVPCAMTGQLGVPMKDRRVLGFYDVSRAHFHSPAKRRMYVKTLPEDTTVKSGIARLLKAMYGSRDAGQCWDDFAGKVMQKLGFAEGTISPCIYYNKELDAPCWRHGDDFVLLATRKQHADFMKNANEHMILKCEGILGPCKDLGDVPEVRCLNRILRYAQPAFAGGDTGYVEWEADPRHLEILMQQLGLKPESKTLGQPSAKMEKDADERPLGPDSRTVYRSATMRLSYVAQDRADVQYASKELARHMQEPTEWDMQQLKRAVRYMMGAGRVVQRFHQQAAPERLVVCSDSDFAGCVRTRKSTSCCIVFWGLHLLRSTSTTQAIISLSSGEAEFYAAVKSASIALGMSGLMGDLGVRAAKAPLLRVDSTACLGMAGRRGAGRVRHIHTPCLWLQKAVAEGRVALDKILGTENPSDLGTKSLGANAIRVIMHHCGFRVIGGVSRLALKAAV</sequence>
<dbReference type="Proteomes" id="UP000654075">
    <property type="component" value="Unassembled WGS sequence"/>
</dbReference>
<keyword evidence="1" id="KW-0479">Metal-binding</keyword>
<feature type="domain" description="CCHC-type" evidence="3">
    <location>
        <begin position="701"/>
        <end position="715"/>
    </location>
</feature>
<accession>A0A813GSD2</accession>
<dbReference type="GO" id="GO:0008270">
    <property type="term" value="F:zinc ion binding"/>
    <property type="evidence" value="ECO:0007669"/>
    <property type="project" value="UniProtKB-KW"/>
</dbReference>
<dbReference type="SMART" id="SM00343">
    <property type="entry name" value="ZnF_C2HC"/>
    <property type="match status" value="2"/>
</dbReference>
<name>A0A813GSD2_POLGL</name>
<comment type="caution">
    <text evidence="4">The sequence shown here is derived from an EMBL/GenBank/DDBJ whole genome shotgun (WGS) entry which is preliminary data.</text>
</comment>
<organism evidence="4 5">
    <name type="scientific">Polarella glacialis</name>
    <name type="common">Dinoflagellate</name>
    <dbReference type="NCBI Taxonomy" id="89957"/>
    <lineage>
        <taxon>Eukaryota</taxon>
        <taxon>Sar</taxon>
        <taxon>Alveolata</taxon>
        <taxon>Dinophyceae</taxon>
        <taxon>Suessiales</taxon>
        <taxon>Suessiaceae</taxon>
        <taxon>Polarella</taxon>
    </lineage>
</organism>
<feature type="compositionally biased region" description="Basic and acidic residues" evidence="2">
    <location>
        <begin position="1983"/>
        <end position="1993"/>
    </location>
</feature>
<protein>
    <recommendedName>
        <fullName evidence="3">CCHC-type domain-containing protein</fullName>
    </recommendedName>
</protein>
<evidence type="ECO:0000313" key="5">
    <source>
        <dbReference type="Proteomes" id="UP000654075"/>
    </source>
</evidence>
<dbReference type="OrthoDB" id="8190972at2759"/>
<dbReference type="PANTHER" id="PTHR11439:SF483">
    <property type="entry name" value="PEPTIDE SYNTHASE GLIP-LIKE, PUTATIVE (AFU_ORTHOLOGUE AFUA_3G12920)-RELATED"/>
    <property type="match status" value="1"/>
</dbReference>
<feature type="region of interest" description="Disordered" evidence="2">
    <location>
        <begin position="1974"/>
        <end position="1997"/>
    </location>
</feature>
<dbReference type="EMBL" id="CAJNNV010029637">
    <property type="protein sequence ID" value="CAE8629392.1"/>
    <property type="molecule type" value="Genomic_DNA"/>
</dbReference>
<dbReference type="Gene3D" id="4.10.60.10">
    <property type="entry name" value="Zinc finger, CCHC-type"/>
    <property type="match status" value="1"/>
</dbReference>
<evidence type="ECO:0000259" key="3">
    <source>
        <dbReference type="PROSITE" id="PS50158"/>
    </source>
</evidence>
<evidence type="ECO:0000313" key="4">
    <source>
        <dbReference type="EMBL" id="CAE8629392.1"/>
    </source>
</evidence>
<feature type="domain" description="CCHC-type" evidence="3">
    <location>
        <begin position="646"/>
        <end position="659"/>
    </location>
</feature>
<feature type="compositionally biased region" description="Polar residues" evidence="2">
    <location>
        <begin position="100"/>
        <end position="119"/>
    </location>
</feature>
<evidence type="ECO:0000256" key="2">
    <source>
        <dbReference type="SAM" id="MobiDB-lite"/>
    </source>
</evidence>
<dbReference type="PANTHER" id="PTHR11439">
    <property type="entry name" value="GAG-POL-RELATED RETROTRANSPOSON"/>
    <property type="match status" value="1"/>
</dbReference>
<proteinExistence type="predicted"/>
<feature type="region of interest" description="Disordered" evidence="2">
    <location>
        <begin position="224"/>
        <end position="311"/>
    </location>
</feature>
<dbReference type="Gene3D" id="3.30.1370.10">
    <property type="entry name" value="K Homology domain, type 1"/>
    <property type="match status" value="1"/>
</dbReference>
<feature type="region of interest" description="Disordered" evidence="2">
    <location>
        <begin position="1384"/>
        <end position="1409"/>
    </location>
</feature>
<feature type="compositionally biased region" description="Polar residues" evidence="2">
    <location>
        <begin position="301"/>
        <end position="311"/>
    </location>
</feature>
<dbReference type="InterPro" id="IPR001878">
    <property type="entry name" value="Znf_CCHC"/>
</dbReference>
<feature type="region of interest" description="Disordered" evidence="2">
    <location>
        <begin position="86"/>
        <end position="119"/>
    </location>
</feature>
<keyword evidence="5" id="KW-1185">Reference proteome</keyword>
<dbReference type="Pfam" id="PF00098">
    <property type="entry name" value="zf-CCHC"/>
    <property type="match status" value="1"/>
</dbReference>
<keyword evidence="1" id="KW-0863">Zinc-finger</keyword>
<feature type="compositionally biased region" description="Gly residues" evidence="2">
    <location>
        <begin position="664"/>
        <end position="676"/>
    </location>
</feature>
<feature type="region of interest" description="Disordered" evidence="2">
    <location>
        <begin position="660"/>
        <end position="695"/>
    </location>
</feature>
<feature type="region of interest" description="Disordered" evidence="2">
    <location>
        <begin position="798"/>
        <end position="819"/>
    </location>
</feature>
<dbReference type="InterPro" id="IPR036612">
    <property type="entry name" value="KH_dom_type_1_sf"/>
</dbReference>
<feature type="compositionally biased region" description="Basic residues" evidence="2">
    <location>
        <begin position="677"/>
        <end position="689"/>
    </location>
</feature>